<proteinExistence type="inferred from homology"/>
<evidence type="ECO:0000259" key="2">
    <source>
        <dbReference type="PROSITE" id="PS50943"/>
    </source>
</evidence>
<evidence type="ECO:0000256" key="1">
    <source>
        <dbReference type="ARBA" id="ARBA00007227"/>
    </source>
</evidence>
<dbReference type="Proteomes" id="UP000185674">
    <property type="component" value="Plasmid pGFJ2"/>
</dbReference>
<accession>A0A1P8ENE8</accession>
<feature type="domain" description="HTH cro/C1-type" evidence="2">
    <location>
        <begin position="12"/>
        <end position="67"/>
    </location>
</feature>
<comment type="similarity">
    <text evidence="1">Belongs to the short-chain fatty acyl-CoA assimilation regulator (ScfR) family.</text>
</comment>
<evidence type="ECO:0000313" key="3">
    <source>
        <dbReference type="EMBL" id="APV37754.1"/>
    </source>
</evidence>
<dbReference type="InterPro" id="IPR001387">
    <property type="entry name" value="Cro/C1-type_HTH"/>
</dbReference>
<dbReference type="Pfam" id="PF06114">
    <property type="entry name" value="Peptidase_M78"/>
    <property type="match status" value="1"/>
</dbReference>
<evidence type="ECO:0000313" key="4">
    <source>
        <dbReference type="Proteomes" id="UP000185674"/>
    </source>
</evidence>
<dbReference type="SUPFAM" id="SSF47413">
    <property type="entry name" value="lambda repressor-like DNA-binding domains"/>
    <property type="match status" value="1"/>
</dbReference>
<dbReference type="GO" id="GO:0003677">
    <property type="term" value="F:DNA binding"/>
    <property type="evidence" value="ECO:0007669"/>
    <property type="project" value="InterPro"/>
</dbReference>
<dbReference type="Pfam" id="PF01381">
    <property type="entry name" value="HTH_3"/>
    <property type="match status" value="1"/>
</dbReference>
<dbReference type="PANTHER" id="PTHR43236:SF1">
    <property type="entry name" value="BLL7220 PROTEIN"/>
    <property type="match status" value="1"/>
</dbReference>
<dbReference type="PROSITE" id="PS50943">
    <property type="entry name" value="HTH_CROC1"/>
    <property type="match status" value="1"/>
</dbReference>
<dbReference type="AlphaFoldDB" id="A0A1P8ENE8"/>
<gene>
    <name evidence="3" type="ORF">BEN76_17045</name>
</gene>
<keyword evidence="3" id="KW-0614">Plasmid</keyword>
<dbReference type="SMART" id="SM00530">
    <property type="entry name" value="HTH_XRE"/>
    <property type="match status" value="1"/>
</dbReference>
<dbReference type="KEGG" id="asol:BEN76_17045"/>
<protein>
    <recommendedName>
        <fullName evidence="2">HTH cro/C1-type domain-containing protein</fullName>
    </recommendedName>
</protein>
<dbReference type="PANTHER" id="PTHR43236">
    <property type="entry name" value="ANTITOXIN HIGA1"/>
    <property type="match status" value="1"/>
</dbReference>
<dbReference type="Gene3D" id="1.10.10.2910">
    <property type="match status" value="1"/>
</dbReference>
<dbReference type="EMBL" id="CP016898">
    <property type="protein sequence ID" value="APV37754.1"/>
    <property type="molecule type" value="Genomic_DNA"/>
</dbReference>
<sequence length="400" mass="46177">MLGIDRFEPERLKLARQMYDDLSKTALAEMINVSPSTVTKWEDGTHSPQPEILAALSDALKIPLHWFIRELPNHDNPVFLNRAKKRVLKAPCSRSNAMLMNLAEVHSIADEWISFPEVNLIDSISREESLGLDAGKIQILAEKLRNHWGLGSSPVPNLMKRLERSGIVITRFEIGYEDMDGTSAWINGKPYIFIAADKHNYFRSRFDLAHELGHIIMHRYLTEEDKKNWFDKLEDQAHYFANCFLFPINAFIAETRNRISLESLMLLKKRWGISLAAMIFKAKELNIITDEQYTKLWRSYRYRGYTKAEPYDNETLPEEPVLLSSTIKMLLDQGGFDKSNIIDKFGLKKHLELLAGLPKGFLDEDFGQLVNMKPNPFTQNKIEKNVSPFQSSRVINFSRK</sequence>
<dbReference type="InterPro" id="IPR010982">
    <property type="entry name" value="Lambda_DNA-bd_dom_sf"/>
</dbReference>
<dbReference type="CDD" id="cd00093">
    <property type="entry name" value="HTH_XRE"/>
    <property type="match status" value="1"/>
</dbReference>
<dbReference type="RefSeq" id="WP_076033762.1">
    <property type="nucleotide sequence ID" value="NZ_CP016898.1"/>
</dbReference>
<dbReference type="InterPro" id="IPR052345">
    <property type="entry name" value="Rad_response_metalloprotease"/>
</dbReference>
<reference evidence="3 4" key="1">
    <citation type="submission" date="2016-08" db="EMBL/GenBank/DDBJ databases">
        <title>Complete genome sequence of Acinetobacter baylyi strain GFJ2.</title>
        <authorList>
            <person name="Tabata M."/>
            <person name="Kuboki S."/>
            <person name="Gibu N."/>
            <person name="Kinouchi Y."/>
            <person name="Vangnai A."/>
            <person name="Kasai D."/>
            <person name="Fukuda M."/>
        </authorList>
    </citation>
    <scope>NUCLEOTIDE SEQUENCE [LARGE SCALE GENOMIC DNA]</scope>
    <source>
        <strain evidence="3 4">GFJ2</strain>
        <plasmid evidence="4">Plasmid pgfj2</plasmid>
    </source>
</reference>
<organism evidence="3 4">
    <name type="scientific">Acinetobacter soli</name>
    <dbReference type="NCBI Taxonomy" id="487316"/>
    <lineage>
        <taxon>Bacteria</taxon>
        <taxon>Pseudomonadati</taxon>
        <taxon>Pseudomonadota</taxon>
        <taxon>Gammaproteobacteria</taxon>
        <taxon>Moraxellales</taxon>
        <taxon>Moraxellaceae</taxon>
        <taxon>Acinetobacter</taxon>
    </lineage>
</organism>
<geneLocation type="plasmid" evidence="4">
    <name>pgfj2</name>
</geneLocation>
<dbReference type="Gene3D" id="1.10.260.40">
    <property type="entry name" value="lambda repressor-like DNA-binding domains"/>
    <property type="match status" value="1"/>
</dbReference>
<name>A0A1P8ENE8_9GAMM</name>
<dbReference type="InterPro" id="IPR010359">
    <property type="entry name" value="IrrE_HExxH"/>
</dbReference>